<dbReference type="STRING" id="29321.AAV33_05735"/>
<dbReference type="RefSeq" id="WP_004599903.1">
    <property type="nucleotide sequence ID" value="NZ_HF541865.1"/>
</dbReference>
<name>K0YUE9_9CORY</name>
<evidence type="ECO:0000313" key="1">
    <source>
        <dbReference type="EMBL" id="EJZ83064.1"/>
    </source>
</evidence>
<dbReference type="HOGENOM" id="CLU_098191_1_0_11"/>
<comment type="caution">
    <text evidence="1">The sequence shown here is derived from an EMBL/GenBank/DDBJ whole genome shotgun (WGS) entry which is preliminary data.</text>
</comment>
<dbReference type="eggNOG" id="COG1704">
    <property type="taxonomic scope" value="Bacteria"/>
</dbReference>
<dbReference type="EMBL" id="AHAE01000001">
    <property type="protein sequence ID" value="EJZ83064.1"/>
    <property type="molecule type" value="Genomic_DNA"/>
</dbReference>
<organism evidence="1 2">
    <name type="scientific">Corynebacterium otitidis ATCC 51513</name>
    <dbReference type="NCBI Taxonomy" id="883169"/>
    <lineage>
        <taxon>Bacteria</taxon>
        <taxon>Bacillati</taxon>
        <taxon>Actinomycetota</taxon>
        <taxon>Actinomycetes</taxon>
        <taxon>Mycobacteriales</taxon>
        <taxon>Corynebacteriaceae</taxon>
        <taxon>Corynebacterium</taxon>
    </lineage>
</organism>
<dbReference type="Proteomes" id="UP000006078">
    <property type="component" value="Unassembled WGS sequence"/>
</dbReference>
<proteinExistence type="predicted"/>
<gene>
    <name evidence="1" type="ORF">HMPREF9719_00013</name>
</gene>
<dbReference type="AlphaFoldDB" id="K0YUE9"/>
<accession>K0YUE9</accession>
<reference evidence="1 2" key="1">
    <citation type="submission" date="2012-08" db="EMBL/GenBank/DDBJ databases">
        <title>The Genome Sequence of Turicella otitidis ATCC 51513.</title>
        <authorList>
            <consortium name="The Broad Institute Genome Sequencing Platform"/>
            <person name="Earl A."/>
            <person name="Ward D."/>
            <person name="Feldgarden M."/>
            <person name="Gevers D."/>
            <person name="Huys G."/>
            <person name="Walker B."/>
            <person name="Young S.K."/>
            <person name="Zeng Q."/>
            <person name="Gargeya S."/>
            <person name="Fitzgerald M."/>
            <person name="Haas B."/>
            <person name="Abouelleil A."/>
            <person name="Alvarado L."/>
            <person name="Arachchi H.M."/>
            <person name="Berlin A.M."/>
            <person name="Chapman S.B."/>
            <person name="Goldberg J."/>
            <person name="Griggs A."/>
            <person name="Gujja S."/>
            <person name="Hansen M."/>
            <person name="Howarth C."/>
            <person name="Imamovic A."/>
            <person name="Larimer J."/>
            <person name="McCowen C."/>
            <person name="Montmayeur A."/>
            <person name="Murphy C."/>
            <person name="Neiman D."/>
            <person name="Pearson M."/>
            <person name="Priest M."/>
            <person name="Roberts A."/>
            <person name="Saif S."/>
            <person name="Shea T."/>
            <person name="Sisk P."/>
            <person name="Sykes S."/>
            <person name="Wortman J."/>
            <person name="Nusbaum C."/>
            <person name="Birren B."/>
        </authorList>
    </citation>
    <scope>NUCLEOTIDE SEQUENCE [LARGE SCALE GENOMIC DNA]</scope>
    <source>
        <strain evidence="1 2">ATCC 51513</strain>
    </source>
</reference>
<keyword evidence="2" id="KW-1185">Reference proteome</keyword>
<evidence type="ECO:0008006" key="3">
    <source>
        <dbReference type="Google" id="ProtNLM"/>
    </source>
</evidence>
<protein>
    <recommendedName>
        <fullName evidence="3">Secreted protein</fullName>
    </recommendedName>
</protein>
<evidence type="ECO:0000313" key="2">
    <source>
        <dbReference type="Proteomes" id="UP000006078"/>
    </source>
</evidence>
<dbReference type="PATRIC" id="fig|883169.3.peg.13"/>
<sequence>MFWAIAAAVLATAALAWALFTAQRLNRLHIRTDSARLRLQAALDQRSALIRALVPDLAEQAEEAAAIEVEGPGIRRRAALEARLSRRLAALGREPEGEPPAAIAEAGARVELAYRFYNEAVADTRALRTRPLIRLLRLGGRAPLPDYFHAPEVGA</sequence>
<dbReference type="OrthoDB" id="3214694at2"/>